<accession>A0A371GXB5</accession>
<keyword evidence="2" id="KW-1185">Reference proteome</keyword>
<sequence length="61" mass="7020">AHPRWRLEIPTSKNGNWKIVVMSPHTMTNEIGEIDMAKVWDAMKETFPNVDNTLQSLKLKA</sequence>
<organism evidence="1 2">
    <name type="scientific">Mucuna pruriens</name>
    <name type="common">Velvet bean</name>
    <name type="synonym">Dolichos pruriens</name>
    <dbReference type="NCBI Taxonomy" id="157652"/>
    <lineage>
        <taxon>Eukaryota</taxon>
        <taxon>Viridiplantae</taxon>
        <taxon>Streptophyta</taxon>
        <taxon>Embryophyta</taxon>
        <taxon>Tracheophyta</taxon>
        <taxon>Spermatophyta</taxon>
        <taxon>Magnoliopsida</taxon>
        <taxon>eudicotyledons</taxon>
        <taxon>Gunneridae</taxon>
        <taxon>Pentapetalae</taxon>
        <taxon>rosids</taxon>
        <taxon>fabids</taxon>
        <taxon>Fabales</taxon>
        <taxon>Fabaceae</taxon>
        <taxon>Papilionoideae</taxon>
        <taxon>50 kb inversion clade</taxon>
        <taxon>NPAAA clade</taxon>
        <taxon>indigoferoid/millettioid clade</taxon>
        <taxon>Phaseoleae</taxon>
        <taxon>Mucuna</taxon>
    </lineage>
</organism>
<dbReference type="Proteomes" id="UP000257109">
    <property type="component" value="Unassembled WGS sequence"/>
</dbReference>
<evidence type="ECO:0000313" key="1">
    <source>
        <dbReference type="EMBL" id="RDX95187.1"/>
    </source>
</evidence>
<reference evidence="1" key="1">
    <citation type="submission" date="2018-05" db="EMBL/GenBank/DDBJ databases">
        <title>Draft genome of Mucuna pruriens seed.</title>
        <authorList>
            <person name="Nnadi N.E."/>
            <person name="Vos R."/>
            <person name="Hasami M.H."/>
            <person name="Devisetty U.K."/>
            <person name="Aguiy J.C."/>
        </authorList>
    </citation>
    <scope>NUCLEOTIDE SEQUENCE [LARGE SCALE GENOMIC DNA]</scope>
    <source>
        <strain evidence="1">JCA_2017</strain>
    </source>
</reference>
<gene>
    <name evidence="1" type="ORF">CR513_22337</name>
</gene>
<proteinExistence type="predicted"/>
<evidence type="ECO:0000313" key="2">
    <source>
        <dbReference type="Proteomes" id="UP000257109"/>
    </source>
</evidence>
<comment type="caution">
    <text evidence="1">The sequence shown here is derived from an EMBL/GenBank/DDBJ whole genome shotgun (WGS) entry which is preliminary data.</text>
</comment>
<protein>
    <submittedName>
        <fullName evidence="1">Uncharacterized protein</fullName>
    </submittedName>
</protein>
<dbReference type="AlphaFoldDB" id="A0A371GXB5"/>
<name>A0A371GXB5_MUCPR</name>
<dbReference type="EMBL" id="QJKJ01004187">
    <property type="protein sequence ID" value="RDX95187.1"/>
    <property type="molecule type" value="Genomic_DNA"/>
</dbReference>
<feature type="non-terminal residue" evidence="1">
    <location>
        <position position="1"/>
    </location>
</feature>